<proteinExistence type="inferred from homology"/>
<dbReference type="EMBL" id="JALJOS010000006">
    <property type="protein sequence ID" value="KAK9837901.1"/>
    <property type="molecule type" value="Genomic_DNA"/>
</dbReference>
<keyword evidence="4" id="KW-1185">Reference proteome</keyword>
<evidence type="ECO:0000256" key="2">
    <source>
        <dbReference type="SAM" id="MobiDB-lite"/>
    </source>
</evidence>
<name>A0AAW1RVV1_9CHLO</name>
<feature type="region of interest" description="Disordered" evidence="2">
    <location>
        <begin position="1"/>
        <end position="23"/>
    </location>
</feature>
<evidence type="ECO:0008006" key="5">
    <source>
        <dbReference type="Google" id="ProtNLM"/>
    </source>
</evidence>
<dbReference type="Proteomes" id="UP001438707">
    <property type="component" value="Unassembled WGS sequence"/>
</dbReference>
<evidence type="ECO:0000256" key="1">
    <source>
        <dbReference type="ARBA" id="ARBA00009817"/>
    </source>
</evidence>
<dbReference type="InterPro" id="IPR018790">
    <property type="entry name" value="DUF2358"/>
</dbReference>
<dbReference type="Pfam" id="PF04832">
    <property type="entry name" value="SOUL"/>
    <property type="match status" value="1"/>
</dbReference>
<gene>
    <name evidence="3" type="ORF">WJX74_007465</name>
</gene>
<dbReference type="Gene3D" id="3.20.80.10">
    <property type="entry name" value="Regulatory factor, effector binding domain"/>
    <property type="match status" value="1"/>
</dbReference>
<feature type="compositionally biased region" description="Polar residues" evidence="2">
    <location>
        <begin position="1"/>
        <end position="16"/>
    </location>
</feature>
<dbReference type="PANTHER" id="PTHR11220:SF50">
    <property type="entry name" value="SOUL HEME-BINDING FAMILY PROTEIN"/>
    <property type="match status" value="1"/>
</dbReference>
<dbReference type="PANTHER" id="PTHR11220">
    <property type="entry name" value="HEME-BINDING PROTEIN-RELATED"/>
    <property type="match status" value="1"/>
</dbReference>
<comment type="caution">
    <text evidence="3">The sequence shown here is derived from an EMBL/GenBank/DDBJ whole genome shotgun (WGS) entry which is preliminary data.</text>
</comment>
<feature type="region of interest" description="Disordered" evidence="2">
    <location>
        <begin position="228"/>
        <end position="250"/>
    </location>
</feature>
<dbReference type="Pfam" id="PF10184">
    <property type="entry name" value="DUF2358"/>
    <property type="match status" value="1"/>
</dbReference>
<dbReference type="InterPro" id="IPR006917">
    <property type="entry name" value="SOUL_heme-bd"/>
</dbReference>
<comment type="similarity">
    <text evidence="1">Belongs to the HEBP family.</text>
</comment>
<sequence>MHTTPEQRLSQRTAASRTPPGAWRNTRLNAAAADQKVDQFQTGPASSDFMQERMDFLKADMKHLFDDQGVDKSQYDEKVDFRDPITKYGSISGYLFNISMLKVVFAPIFELHDLRQTAEHEITTRWTMTMKFTLNKYSPIKKWWSPVLVFTGISIMGINPKNGKVNKHLDAWDAIKNQEFFSFEGFKHVLSQMLTTQKIPDLDGPKFQIMKKMKTYEIRRYDPFTVAETDMGSAPTGQESGSGPKGSKEGETAFGRLAGYIFGKNSRQEKMSMTAPVFSHPSGRLQFVMDKAHQEISQLPKPETDAVELKNMPGGFFAAKIFSGAAKPDVVKQQEASLRQSLRQDGVPIDTDEYLLARYNDPSTMAVQRRNEVLIPINDFSLW</sequence>
<protein>
    <recommendedName>
        <fullName evidence="5">SOUL heme-binding protein</fullName>
    </recommendedName>
</protein>
<dbReference type="InterPro" id="IPR011256">
    <property type="entry name" value="Reg_factor_effector_dom_sf"/>
</dbReference>
<organism evidence="3 4">
    <name type="scientific">Apatococcus lobatus</name>
    <dbReference type="NCBI Taxonomy" id="904363"/>
    <lineage>
        <taxon>Eukaryota</taxon>
        <taxon>Viridiplantae</taxon>
        <taxon>Chlorophyta</taxon>
        <taxon>core chlorophytes</taxon>
        <taxon>Trebouxiophyceae</taxon>
        <taxon>Chlorellales</taxon>
        <taxon>Chlorellaceae</taxon>
        <taxon>Apatococcus</taxon>
    </lineage>
</organism>
<evidence type="ECO:0000313" key="3">
    <source>
        <dbReference type="EMBL" id="KAK9837901.1"/>
    </source>
</evidence>
<dbReference type="AlphaFoldDB" id="A0AAW1RVV1"/>
<dbReference type="SUPFAM" id="SSF55136">
    <property type="entry name" value="Probable bacterial effector-binding domain"/>
    <property type="match status" value="1"/>
</dbReference>
<reference evidence="3 4" key="1">
    <citation type="journal article" date="2024" name="Nat. Commun.">
        <title>Phylogenomics reveals the evolutionary origins of lichenization in chlorophyte algae.</title>
        <authorList>
            <person name="Puginier C."/>
            <person name="Libourel C."/>
            <person name="Otte J."/>
            <person name="Skaloud P."/>
            <person name="Haon M."/>
            <person name="Grisel S."/>
            <person name="Petersen M."/>
            <person name="Berrin J.G."/>
            <person name="Delaux P.M."/>
            <person name="Dal Grande F."/>
            <person name="Keller J."/>
        </authorList>
    </citation>
    <scope>NUCLEOTIDE SEQUENCE [LARGE SCALE GENOMIC DNA]</scope>
    <source>
        <strain evidence="3 4">SAG 2145</strain>
    </source>
</reference>
<accession>A0AAW1RVV1</accession>
<evidence type="ECO:0000313" key="4">
    <source>
        <dbReference type="Proteomes" id="UP001438707"/>
    </source>
</evidence>